<name>A0ABS1TLC0_9BACI</name>
<gene>
    <name evidence="2" type="ORF">JK635_07810</name>
</gene>
<keyword evidence="3" id="KW-1185">Reference proteome</keyword>
<dbReference type="EMBL" id="JAESWB010000134">
    <property type="protein sequence ID" value="MBL4952115.1"/>
    <property type="molecule type" value="Genomic_DNA"/>
</dbReference>
<evidence type="ECO:0000313" key="2">
    <source>
        <dbReference type="EMBL" id="MBL4952115.1"/>
    </source>
</evidence>
<feature type="domain" description="Exodeoxyribonuclease X-like C-terminal" evidence="1">
    <location>
        <begin position="143"/>
        <end position="169"/>
    </location>
</feature>
<sequence>MLEAKNDLVLKIKGKEVKVAKDDHYYTDDGNTPVIKHAPLKRIAKEFGVYVSRVVPEFQPIPTQEGIPYVAHRAFGFDENGVEISALGEAGPFNVEGIAAQFPIIMSNKRAEDRLLIALLGLEGQVYSEVEIAENVTTSSNVFPFGKHKGKTLEEIKDQDRGYLEWFVAKYKAKNPRDAQLIESAKAVLSA</sequence>
<protein>
    <recommendedName>
        <fullName evidence="1">Exodeoxyribonuclease X-like C-terminal domain-containing protein</fullName>
    </recommendedName>
</protein>
<dbReference type="Pfam" id="PF20600">
    <property type="entry name" value="ExoX-like_C"/>
    <property type="match status" value="1"/>
</dbReference>
<dbReference type="Proteomes" id="UP000623967">
    <property type="component" value="Unassembled WGS sequence"/>
</dbReference>
<accession>A0ABS1TLC0</accession>
<organism evidence="2 3">
    <name type="scientific">Neobacillus paridis</name>
    <dbReference type="NCBI Taxonomy" id="2803862"/>
    <lineage>
        <taxon>Bacteria</taxon>
        <taxon>Bacillati</taxon>
        <taxon>Bacillota</taxon>
        <taxon>Bacilli</taxon>
        <taxon>Bacillales</taxon>
        <taxon>Bacillaceae</taxon>
        <taxon>Neobacillus</taxon>
    </lineage>
</organism>
<dbReference type="RefSeq" id="WP_202653394.1">
    <property type="nucleotide sequence ID" value="NZ_JAESWB010000134.1"/>
</dbReference>
<reference evidence="2 3" key="1">
    <citation type="submission" date="2021-01" db="EMBL/GenBank/DDBJ databases">
        <title>Genome public.</title>
        <authorList>
            <person name="Liu C."/>
            <person name="Sun Q."/>
        </authorList>
    </citation>
    <scope>NUCLEOTIDE SEQUENCE [LARGE SCALE GENOMIC DNA]</scope>
    <source>
        <strain evidence="2 3">YIM B02564</strain>
    </source>
</reference>
<proteinExistence type="predicted"/>
<dbReference type="InterPro" id="IPR046768">
    <property type="entry name" value="ExoX-like_C"/>
</dbReference>
<evidence type="ECO:0000313" key="3">
    <source>
        <dbReference type="Proteomes" id="UP000623967"/>
    </source>
</evidence>
<comment type="caution">
    <text evidence="2">The sequence shown here is derived from an EMBL/GenBank/DDBJ whole genome shotgun (WGS) entry which is preliminary data.</text>
</comment>
<evidence type="ECO:0000259" key="1">
    <source>
        <dbReference type="Pfam" id="PF20600"/>
    </source>
</evidence>